<feature type="non-terminal residue" evidence="2">
    <location>
        <position position="111"/>
    </location>
</feature>
<reference evidence="2" key="1">
    <citation type="submission" date="2021-02" db="EMBL/GenBank/DDBJ databases">
        <authorList>
            <person name="Nowell W R."/>
        </authorList>
    </citation>
    <scope>NUCLEOTIDE SEQUENCE</scope>
</reference>
<feature type="signal peptide" evidence="1">
    <location>
        <begin position="1"/>
        <end position="19"/>
    </location>
</feature>
<dbReference type="EMBL" id="CAJNOR010002306">
    <property type="protein sequence ID" value="CAF1275836.1"/>
    <property type="molecule type" value="Genomic_DNA"/>
</dbReference>
<dbReference type="AlphaFoldDB" id="A0A815BYD2"/>
<evidence type="ECO:0000313" key="3">
    <source>
        <dbReference type="Proteomes" id="UP000663828"/>
    </source>
</evidence>
<dbReference type="Proteomes" id="UP000663828">
    <property type="component" value="Unassembled WGS sequence"/>
</dbReference>
<gene>
    <name evidence="2" type="ORF">XAT740_LOCUS27547</name>
</gene>
<dbReference type="Gene3D" id="2.60.40.2950">
    <property type="match status" value="1"/>
</dbReference>
<comment type="caution">
    <text evidence="2">The sequence shown here is derived from an EMBL/GenBank/DDBJ whole genome shotgun (WGS) entry which is preliminary data.</text>
</comment>
<organism evidence="2 3">
    <name type="scientific">Adineta ricciae</name>
    <name type="common">Rotifer</name>
    <dbReference type="NCBI Taxonomy" id="249248"/>
    <lineage>
        <taxon>Eukaryota</taxon>
        <taxon>Metazoa</taxon>
        <taxon>Spiralia</taxon>
        <taxon>Gnathifera</taxon>
        <taxon>Rotifera</taxon>
        <taxon>Eurotatoria</taxon>
        <taxon>Bdelloidea</taxon>
        <taxon>Adinetida</taxon>
        <taxon>Adinetidae</taxon>
        <taxon>Adineta</taxon>
    </lineage>
</organism>
<evidence type="ECO:0000256" key="1">
    <source>
        <dbReference type="SAM" id="SignalP"/>
    </source>
</evidence>
<sequence length="111" mass="11971">MNWSLIILGLVALSSVAIAENSYLIIAPKLLKVGFDNQLSVFIAAASQPVEVKYELIIGQQRVSGSTTVKAGETRNATITLPMEFPVGAAELIFTATGGIRFEDKRDVIVY</sequence>
<name>A0A815BYD2_ADIRI</name>
<evidence type="ECO:0000313" key="2">
    <source>
        <dbReference type="EMBL" id="CAF1275836.1"/>
    </source>
</evidence>
<feature type="non-terminal residue" evidence="2">
    <location>
        <position position="1"/>
    </location>
</feature>
<feature type="chain" id="PRO_5032870130" evidence="1">
    <location>
        <begin position="20"/>
        <end position="111"/>
    </location>
</feature>
<accession>A0A815BYD2</accession>
<proteinExistence type="predicted"/>
<keyword evidence="3" id="KW-1185">Reference proteome</keyword>
<protein>
    <submittedName>
        <fullName evidence="2">Uncharacterized protein</fullName>
    </submittedName>
</protein>
<keyword evidence="1" id="KW-0732">Signal</keyword>